<dbReference type="STRING" id="1641875.XM53_05280"/>
<name>A0A0T5NYI0_9RHOB</name>
<keyword evidence="1" id="KW-0413">Isomerase</keyword>
<gene>
    <name evidence="1" type="ORF">XM53_05280</name>
</gene>
<dbReference type="PATRIC" id="fig|1641875.4.peg.3079"/>
<dbReference type="EMBL" id="LAXJ01000003">
    <property type="protein sequence ID" value="KRS13955.1"/>
    <property type="molecule type" value="Genomic_DNA"/>
</dbReference>
<dbReference type="AlphaFoldDB" id="A0A0T5NYI0"/>
<organism evidence="1 2">
    <name type="scientific">Roseovarius atlanticus</name>
    <dbReference type="NCBI Taxonomy" id="1641875"/>
    <lineage>
        <taxon>Bacteria</taxon>
        <taxon>Pseudomonadati</taxon>
        <taxon>Pseudomonadota</taxon>
        <taxon>Alphaproteobacteria</taxon>
        <taxon>Rhodobacterales</taxon>
        <taxon>Roseobacteraceae</taxon>
        <taxon>Roseovarius</taxon>
    </lineage>
</organism>
<dbReference type="Proteomes" id="UP000051295">
    <property type="component" value="Unassembled WGS sequence"/>
</dbReference>
<proteinExistence type="predicted"/>
<sequence>MTQIIHPVPAAPWVAQLFSSQSAQKGAVVRRSRRWVEREVGRDAFEREVRRRGYHLIETGDQMIVVCHAGPIRIVF</sequence>
<comment type="caution">
    <text evidence="1">The sequence shown here is derived from an EMBL/GenBank/DDBJ whole genome shotgun (WGS) entry which is preliminary data.</text>
</comment>
<dbReference type="GO" id="GO:0016853">
    <property type="term" value="F:isomerase activity"/>
    <property type="evidence" value="ECO:0007669"/>
    <property type="project" value="UniProtKB-KW"/>
</dbReference>
<evidence type="ECO:0000313" key="1">
    <source>
        <dbReference type="EMBL" id="KRS13955.1"/>
    </source>
</evidence>
<evidence type="ECO:0000313" key="2">
    <source>
        <dbReference type="Proteomes" id="UP000051295"/>
    </source>
</evidence>
<dbReference type="RefSeq" id="WP_057790991.1">
    <property type="nucleotide sequence ID" value="NZ_LAXJ01000003.1"/>
</dbReference>
<protein>
    <submittedName>
        <fullName evidence="1">N-(5'-phosphoribosyl)anthranilate isomerase</fullName>
    </submittedName>
</protein>
<keyword evidence="2" id="KW-1185">Reference proteome</keyword>
<dbReference type="OrthoDB" id="7867818at2"/>
<accession>A0A0T5NYI0</accession>
<reference evidence="1 2" key="1">
    <citation type="submission" date="2015-04" db="EMBL/GenBank/DDBJ databases">
        <title>The draft genome sequence of Roseovarius sp.R12b.</title>
        <authorList>
            <person name="Li G."/>
            <person name="Lai Q."/>
            <person name="Shao Z."/>
            <person name="Yan P."/>
        </authorList>
    </citation>
    <scope>NUCLEOTIDE SEQUENCE [LARGE SCALE GENOMIC DNA]</scope>
    <source>
        <strain evidence="1 2">R12B</strain>
    </source>
</reference>